<dbReference type="SUPFAM" id="SSF100939">
    <property type="entry name" value="SPOC domain-like"/>
    <property type="match status" value="1"/>
</dbReference>
<evidence type="ECO:0000256" key="4">
    <source>
        <dbReference type="ARBA" id="ARBA00022763"/>
    </source>
</evidence>
<dbReference type="FunFam" id="3.40.50.410:FF:000146">
    <property type="entry name" value="ATP-dependent DNA helicase II subunit 2"/>
    <property type="match status" value="1"/>
</dbReference>
<keyword evidence="6 12" id="KW-0347">Helicase</keyword>
<comment type="catalytic activity">
    <reaction evidence="12">
        <text>ATP + H2O = ADP + phosphate + H(+)</text>
        <dbReference type="Rhea" id="RHEA:13065"/>
        <dbReference type="ChEBI" id="CHEBI:15377"/>
        <dbReference type="ChEBI" id="CHEBI:15378"/>
        <dbReference type="ChEBI" id="CHEBI:30616"/>
        <dbReference type="ChEBI" id="CHEBI:43474"/>
        <dbReference type="ChEBI" id="CHEBI:456216"/>
        <dbReference type="EC" id="3.6.4.12"/>
    </reaction>
</comment>
<evidence type="ECO:0000256" key="12">
    <source>
        <dbReference type="PIRNR" id="PIRNR016570"/>
    </source>
</evidence>
<evidence type="ECO:0000256" key="7">
    <source>
        <dbReference type="ARBA" id="ARBA00022840"/>
    </source>
</evidence>
<dbReference type="PANTHER" id="PTHR12604:SF4">
    <property type="entry name" value="X-RAY REPAIR CROSS-COMPLEMENTING PROTEIN 5"/>
    <property type="match status" value="1"/>
</dbReference>
<sequence length="720" mass="81427">MPPKKSSTGITVMLIDAGVNMNMRSSNNEKTDFENAVHTANSIISRKIFSEDAENFCVMAYNLDSKFITKLGKETFKGVVVHNEEFVPAQFDHLRFLLTELKQNTSDGSFSDPNCNGIIYFAKIKVSLPVFKGVLAAVAILKERLELVSNPSGITLIVLTNGMNENIRQENYDLLVNAITECNADLMIIGIPENPEYPASRISELVDQLGGRTYSFENVSMQLSTYQARQKSERKYNKMWEIAPGVRLPVTFAVKSEKSTALLKFKNADAEGNEMVRMEQMHVETQNPVTDSVDDETPKFVAKGAAKNLKPVEKIKTKHGYNFGKSVIMMDQDYLKEKYNDHNFNEGQTGGVLKLIQFTKRANILDSYLMEASAKTVLPSLNSPKSGATKAAVALIRAMFDMRVAGICRYTFHATSQVQLVALLPHRDAETGVYYLRSVKLPFSDDMRTLKFPKFTFDEDEEDTNKPTVAQLSAVDDLIDKMQLPESEIVTSLKAWCFIQMLYFSDSMENHSIRKNEILNDIMAPKRKVEAECPEMFQRLSREFNLQPVQKTKRERVTVEPEDLQAMISEWTDKKVKTEVVEESEEGPSQKKKKKFNTSGAKKISRKEELQSEIEEDGGASRICSKMLEMISNTCKFHPNGAISGFFQLLVNELSIIRSVFVEKSKCDEFNELLEKLREEEDFEPFAEVLAEEKSCNPISSSEVSTSEISSFDAAEFWEE</sequence>
<evidence type="ECO:0000313" key="16">
    <source>
        <dbReference type="Proteomes" id="UP000008549"/>
    </source>
</evidence>
<dbReference type="PANTHER" id="PTHR12604">
    <property type="entry name" value="KU AUTOANTIGEN DNA HELICASE"/>
    <property type="match status" value="1"/>
</dbReference>
<dbReference type="EMBL" id="HE600963">
    <property type="protein sequence ID" value="CAP35587.2"/>
    <property type="molecule type" value="Genomic_DNA"/>
</dbReference>
<reference evidence="15 16" key="2">
    <citation type="journal article" date="2011" name="PLoS Genet.">
        <title>Caenorhabditis briggsae recombinant inbred line genotypes reveal inter-strain incompatibility and the evolution of recombination.</title>
        <authorList>
            <person name="Ross J.A."/>
            <person name="Koboldt D.C."/>
            <person name="Staisch J.E."/>
            <person name="Chamberlin H.M."/>
            <person name="Gupta B.P."/>
            <person name="Miller R.D."/>
            <person name="Baird S.E."/>
            <person name="Haag E.S."/>
        </authorList>
    </citation>
    <scope>NUCLEOTIDE SEQUENCE [LARGE SCALE GENOMIC DNA]</scope>
    <source>
        <strain evidence="15 16">AF16</strain>
    </source>
</reference>
<evidence type="ECO:0000256" key="6">
    <source>
        <dbReference type="ARBA" id="ARBA00022806"/>
    </source>
</evidence>
<evidence type="ECO:0000256" key="11">
    <source>
        <dbReference type="ARBA" id="ARBA00023242"/>
    </source>
</evidence>
<dbReference type="SUPFAM" id="SSF53300">
    <property type="entry name" value="vWA-like"/>
    <property type="match status" value="1"/>
</dbReference>
<dbReference type="InParanoid" id="A8XSY4"/>
<dbReference type="GO" id="GO:0000723">
    <property type="term" value="P:telomere maintenance"/>
    <property type="evidence" value="ECO:0000318"/>
    <property type="project" value="GO_Central"/>
</dbReference>
<dbReference type="HOGENOM" id="CLU_380470_0_0_1"/>
<keyword evidence="5 12" id="KW-0378">Hydrolase</keyword>
<keyword evidence="11 12" id="KW-0539">Nucleus</keyword>
<keyword evidence="10 12" id="KW-0234">DNA repair</keyword>
<dbReference type="Proteomes" id="UP000008549">
    <property type="component" value="Unassembled WGS sequence"/>
</dbReference>
<dbReference type="InterPro" id="IPR036465">
    <property type="entry name" value="vWFA_dom_sf"/>
</dbReference>
<evidence type="ECO:0000256" key="5">
    <source>
        <dbReference type="ARBA" id="ARBA00022801"/>
    </source>
</evidence>
<keyword evidence="8 12" id="KW-0238">DNA-binding</keyword>
<dbReference type="GO" id="GO:0016887">
    <property type="term" value="F:ATP hydrolysis activity"/>
    <property type="evidence" value="ECO:0007669"/>
    <property type="project" value="RHEA"/>
</dbReference>
<dbReference type="SMART" id="SM00559">
    <property type="entry name" value="Ku78"/>
    <property type="match status" value="1"/>
</dbReference>
<dbReference type="GO" id="GO:0043564">
    <property type="term" value="C:Ku70:Ku80 complex"/>
    <property type="evidence" value="ECO:0000318"/>
    <property type="project" value="GO_Central"/>
</dbReference>
<evidence type="ECO:0000256" key="1">
    <source>
        <dbReference type="ARBA" id="ARBA00004123"/>
    </source>
</evidence>
<dbReference type="OMA" id="MASNKEC"/>
<evidence type="ECO:0000313" key="17">
    <source>
        <dbReference type="WormBase" id="CBG18065"/>
    </source>
</evidence>
<keyword evidence="7 12" id="KW-0067">ATP-binding</keyword>
<keyword evidence="4 12" id="KW-0227">DNA damage</keyword>
<protein>
    <recommendedName>
        <fullName evidence="12">ATP-dependent DNA helicase II subunit 2</fullName>
        <ecNumber evidence="12">3.6.4.12</ecNumber>
    </recommendedName>
</protein>
<dbReference type="EC" id="3.6.4.12" evidence="12"/>
<evidence type="ECO:0000256" key="3">
    <source>
        <dbReference type="ARBA" id="ARBA00022741"/>
    </source>
</evidence>
<name>A8XSY4_CAEBR</name>
<reference evidence="15 16" key="1">
    <citation type="journal article" date="2003" name="PLoS Biol.">
        <title>The genome sequence of Caenorhabditis briggsae: a platform for comparative genomics.</title>
        <authorList>
            <person name="Stein L.D."/>
            <person name="Bao Z."/>
            <person name="Blasiar D."/>
            <person name="Blumenthal T."/>
            <person name="Brent M.R."/>
            <person name="Chen N."/>
            <person name="Chinwalla A."/>
            <person name="Clarke L."/>
            <person name="Clee C."/>
            <person name="Coghlan A."/>
            <person name="Coulson A."/>
            <person name="D'Eustachio P."/>
            <person name="Fitch D.H."/>
            <person name="Fulton L.A."/>
            <person name="Fulton R.E."/>
            <person name="Griffiths-Jones S."/>
            <person name="Harris T.W."/>
            <person name="Hillier L.W."/>
            <person name="Kamath R."/>
            <person name="Kuwabara P.E."/>
            <person name="Mardis E.R."/>
            <person name="Marra M.A."/>
            <person name="Miner T.L."/>
            <person name="Minx P."/>
            <person name="Mullikin J.C."/>
            <person name="Plumb R.W."/>
            <person name="Rogers J."/>
            <person name="Schein J.E."/>
            <person name="Sohrmann M."/>
            <person name="Spieth J."/>
            <person name="Stajich J.E."/>
            <person name="Wei C."/>
            <person name="Willey D."/>
            <person name="Wilson R.K."/>
            <person name="Durbin R."/>
            <person name="Waterston R.H."/>
        </authorList>
    </citation>
    <scope>NUCLEOTIDE SEQUENCE [LARGE SCALE GENOMIC DNA]</scope>
    <source>
        <strain evidence="15 16">AF16</strain>
    </source>
</reference>
<evidence type="ECO:0000256" key="2">
    <source>
        <dbReference type="ARBA" id="ARBA00007726"/>
    </source>
</evidence>
<proteinExistence type="inferred from homology"/>
<gene>
    <name evidence="17" type="primary">cku-80</name>
    <name evidence="15" type="synonym">Cbr-cku-80</name>
    <name evidence="17" type="ORF">CBG18065</name>
    <name evidence="15" type="ORF">CBG_18065</name>
</gene>
<accession>A8XSY4</accession>
<evidence type="ECO:0000313" key="15">
    <source>
        <dbReference type="EMBL" id="CAP35587.2"/>
    </source>
</evidence>
<feature type="region of interest" description="Disordered" evidence="13">
    <location>
        <begin position="579"/>
        <end position="610"/>
    </location>
</feature>
<dbReference type="Gene3D" id="3.40.50.410">
    <property type="entry name" value="von Willebrand factor, type A domain"/>
    <property type="match status" value="1"/>
</dbReference>
<dbReference type="InterPro" id="IPR005161">
    <property type="entry name" value="Ku_N"/>
</dbReference>
<dbReference type="InterPro" id="IPR016194">
    <property type="entry name" value="SPOC-like_C_dom_sf"/>
</dbReference>
<dbReference type="GO" id="GO:0006310">
    <property type="term" value="P:DNA recombination"/>
    <property type="evidence" value="ECO:0007669"/>
    <property type="project" value="UniProtKB-KW"/>
</dbReference>
<evidence type="ECO:0000259" key="14">
    <source>
        <dbReference type="SMART" id="SM00559"/>
    </source>
</evidence>
<dbReference type="InterPro" id="IPR036494">
    <property type="entry name" value="Ku_C_sf"/>
</dbReference>
<evidence type="ECO:0000256" key="10">
    <source>
        <dbReference type="ARBA" id="ARBA00023204"/>
    </source>
</evidence>
<dbReference type="FunCoup" id="A8XSY4">
    <property type="interactions" value="2072"/>
</dbReference>
<dbReference type="InterPro" id="IPR024193">
    <property type="entry name" value="Ku80"/>
</dbReference>
<dbReference type="WormBase" id="CBG18065">
    <property type="protein sequence ID" value="CBP19221"/>
    <property type="gene ID" value="WBGene00037557"/>
    <property type="gene designation" value="Cbr-cku-80"/>
</dbReference>
<evidence type="ECO:0000256" key="9">
    <source>
        <dbReference type="ARBA" id="ARBA00023172"/>
    </source>
</evidence>
<dbReference type="Gene3D" id="1.25.40.240">
    <property type="entry name" value="Ku, C-terminal domain"/>
    <property type="match status" value="1"/>
</dbReference>
<keyword evidence="3 12" id="KW-0547">Nucleotide-binding</keyword>
<comment type="subcellular location">
    <subcellularLocation>
        <location evidence="1 12">Nucleus</location>
    </subcellularLocation>
</comment>
<comment type="similarity">
    <text evidence="2 12">Belongs to the ku80 family.</text>
</comment>
<feature type="region of interest" description="Disordered" evidence="13">
    <location>
        <begin position="700"/>
        <end position="720"/>
    </location>
</feature>
<dbReference type="GO" id="GO:0006303">
    <property type="term" value="P:double-strand break repair via nonhomologous end joining"/>
    <property type="evidence" value="ECO:0000318"/>
    <property type="project" value="GO_Central"/>
</dbReference>
<dbReference type="GO" id="GO:0005524">
    <property type="term" value="F:ATP binding"/>
    <property type="evidence" value="ECO:0007669"/>
    <property type="project" value="UniProtKB-UniRule"/>
</dbReference>
<dbReference type="AlphaFoldDB" id="A8XSY4"/>
<dbReference type="PIRSF" id="PIRSF016570">
    <property type="entry name" value="Ku80"/>
    <property type="match status" value="1"/>
</dbReference>
<dbReference type="STRING" id="6238.A8XSY4"/>
<evidence type="ECO:0000256" key="13">
    <source>
        <dbReference type="SAM" id="MobiDB-lite"/>
    </source>
</evidence>
<dbReference type="GO" id="GO:0003678">
    <property type="term" value="F:DNA helicase activity"/>
    <property type="evidence" value="ECO:0007669"/>
    <property type="project" value="UniProtKB-EC"/>
</dbReference>
<dbReference type="Pfam" id="PF03731">
    <property type="entry name" value="Ku_N"/>
    <property type="match status" value="1"/>
</dbReference>
<dbReference type="Gene3D" id="2.40.290.10">
    <property type="match status" value="1"/>
</dbReference>
<dbReference type="GO" id="GO:0003684">
    <property type="term" value="F:damaged DNA binding"/>
    <property type="evidence" value="ECO:0007669"/>
    <property type="project" value="InterPro"/>
</dbReference>
<feature type="domain" description="Ku" evidence="14">
    <location>
        <begin position="309"/>
        <end position="458"/>
    </location>
</feature>
<organism evidence="15 16">
    <name type="scientific">Caenorhabditis briggsae</name>
    <dbReference type="NCBI Taxonomy" id="6238"/>
    <lineage>
        <taxon>Eukaryota</taxon>
        <taxon>Metazoa</taxon>
        <taxon>Ecdysozoa</taxon>
        <taxon>Nematoda</taxon>
        <taxon>Chromadorea</taxon>
        <taxon>Rhabditida</taxon>
        <taxon>Rhabditina</taxon>
        <taxon>Rhabditomorpha</taxon>
        <taxon>Rhabditoidea</taxon>
        <taxon>Rhabditidae</taxon>
        <taxon>Peloderinae</taxon>
        <taxon>Caenorhabditis</taxon>
    </lineage>
</organism>
<comment type="function">
    <text evidence="12">Single-stranded DNA-dependent ATP-dependent helicase.</text>
</comment>
<dbReference type="Pfam" id="PF02735">
    <property type="entry name" value="Ku"/>
    <property type="match status" value="1"/>
</dbReference>
<dbReference type="eggNOG" id="KOG2326">
    <property type="taxonomic scope" value="Eukaryota"/>
</dbReference>
<keyword evidence="9 12" id="KW-0233">DNA recombination</keyword>
<dbReference type="GO" id="GO:0042162">
    <property type="term" value="F:telomeric DNA binding"/>
    <property type="evidence" value="ECO:0000318"/>
    <property type="project" value="GO_Central"/>
</dbReference>
<keyword evidence="16" id="KW-1185">Reference proteome</keyword>
<feature type="compositionally biased region" description="Low complexity" evidence="13">
    <location>
        <begin position="700"/>
        <end position="711"/>
    </location>
</feature>
<dbReference type="InterPro" id="IPR006164">
    <property type="entry name" value="DNA_bd_Ku70/Ku80"/>
</dbReference>
<dbReference type="FunFam" id="1.25.40.240:FF:000005">
    <property type="entry name" value="ATP-dependent DNA helicase II subunit 2"/>
    <property type="match status" value="1"/>
</dbReference>
<evidence type="ECO:0000256" key="8">
    <source>
        <dbReference type="ARBA" id="ARBA00023125"/>
    </source>
</evidence>